<reference evidence="1" key="2">
    <citation type="journal article" date="2020" name="Nat. Commun.">
        <title>Large-scale genome sequencing of mycorrhizal fungi provides insights into the early evolution of symbiotic traits.</title>
        <authorList>
            <person name="Miyauchi S."/>
            <person name="Kiss E."/>
            <person name="Kuo A."/>
            <person name="Drula E."/>
            <person name="Kohler A."/>
            <person name="Sanchez-Garcia M."/>
            <person name="Morin E."/>
            <person name="Andreopoulos B."/>
            <person name="Barry K.W."/>
            <person name="Bonito G."/>
            <person name="Buee M."/>
            <person name="Carver A."/>
            <person name="Chen C."/>
            <person name="Cichocki N."/>
            <person name="Clum A."/>
            <person name="Culley D."/>
            <person name="Crous P.W."/>
            <person name="Fauchery L."/>
            <person name="Girlanda M."/>
            <person name="Hayes R.D."/>
            <person name="Keri Z."/>
            <person name="LaButti K."/>
            <person name="Lipzen A."/>
            <person name="Lombard V."/>
            <person name="Magnuson J."/>
            <person name="Maillard F."/>
            <person name="Murat C."/>
            <person name="Nolan M."/>
            <person name="Ohm R.A."/>
            <person name="Pangilinan J."/>
            <person name="Pereira M.F."/>
            <person name="Perotto S."/>
            <person name="Peter M."/>
            <person name="Pfister S."/>
            <person name="Riley R."/>
            <person name="Sitrit Y."/>
            <person name="Stielow J.B."/>
            <person name="Szollosi G."/>
            <person name="Zifcakova L."/>
            <person name="Stursova M."/>
            <person name="Spatafora J.W."/>
            <person name="Tedersoo L."/>
            <person name="Vaario L.M."/>
            <person name="Yamada A."/>
            <person name="Yan M."/>
            <person name="Wang P."/>
            <person name="Xu J."/>
            <person name="Bruns T."/>
            <person name="Baldrian P."/>
            <person name="Vilgalys R."/>
            <person name="Dunand C."/>
            <person name="Henrissat B."/>
            <person name="Grigoriev I.V."/>
            <person name="Hibbett D."/>
            <person name="Nagy L.G."/>
            <person name="Martin F.M."/>
        </authorList>
    </citation>
    <scope>NUCLEOTIDE SEQUENCE</scope>
    <source>
        <strain evidence="1">P2</strain>
    </source>
</reference>
<name>A0ACB6ZPM7_THEGA</name>
<protein>
    <submittedName>
        <fullName evidence="1">Uncharacterized protein</fullName>
    </submittedName>
</protein>
<sequence>FYPALNCLIYCNLQAFSLSRSSASDLAKLVLIGRLGKTPETRTTKSDKEYVTYTVATNNYPPPSPNSDGSRPPPTVSWHTIFSFNSLSNTFLRTIPKGAHVYVEAGYELRDADPDAEAGSPTAQRQIFLRHENIRVLKYPIDHRGDEEH</sequence>
<comment type="caution">
    <text evidence="1">The sequence shown here is derived from an EMBL/GenBank/DDBJ whole genome shotgun (WGS) entry which is preliminary data.</text>
</comment>
<feature type="non-terminal residue" evidence="1">
    <location>
        <position position="1"/>
    </location>
</feature>
<evidence type="ECO:0000313" key="1">
    <source>
        <dbReference type="EMBL" id="KAF9651278.1"/>
    </source>
</evidence>
<dbReference type="Proteomes" id="UP000886501">
    <property type="component" value="Unassembled WGS sequence"/>
</dbReference>
<keyword evidence="2" id="KW-1185">Reference proteome</keyword>
<proteinExistence type="predicted"/>
<gene>
    <name evidence="1" type="ORF">BDM02DRAFT_3091566</name>
</gene>
<organism evidence="1 2">
    <name type="scientific">Thelephora ganbajun</name>
    <name type="common">Ganba fungus</name>
    <dbReference type="NCBI Taxonomy" id="370292"/>
    <lineage>
        <taxon>Eukaryota</taxon>
        <taxon>Fungi</taxon>
        <taxon>Dikarya</taxon>
        <taxon>Basidiomycota</taxon>
        <taxon>Agaricomycotina</taxon>
        <taxon>Agaricomycetes</taxon>
        <taxon>Thelephorales</taxon>
        <taxon>Thelephoraceae</taxon>
        <taxon>Thelephora</taxon>
    </lineage>
</organism>
<evidence type="ECO:0000313" key="2">
    <source>
        <dbReference type="Proteomes" id="UP000886501"/>
    </source>
</evidence>
<accession>A0ACB6ZPM7</accession>
<dbReference type="EMBL" id="MU117977">
    <property type="protein sequence ID" value="KAF9651278.1"/>
    <property type="molecule type" value="Genomic_DNA"/>
</dbReference>
<reference evidence="1" key="1">
    <citation type="submission" date="2019-10" db="EMBL/GenBank/DDBJ databases">
        <authorList>
            <consortium name="DOE Joint Genome Institute"/>
            <person name="Kuo A."/>
            <person name="Miyauchi S."/>
            <person name="Kiss E."/>
            <person name="Drula E."/>
            <person name="Kohler A."/>
            <person name="Sanchez-Garcia M."/>
            <person name="Andreopoulos B."/>
            <person name="Barry K.W."/>
            <person name="Bonito G."/>
            <person name="Buee M."/>
            <person name="Carver A."/>
            <person name="Chen C."/>
            <person name="Cichocki N."/>
            <person name="Clum A."/>
            <person name="Culley D."/>
            <person name="Crous P.W."/>
            <person name="Fauchery L."/>
            <person name="Girlanda M."/>
            <person name="Hayes R."/>
            <person name="Keri Z."/>
            <person name="Labutti K."/>
            <person name="Lipzen A."/>
            <person name="Lombard V."/>
            <person name="Magnuson J."/>
            <person name="Maillard F."/>
            <person name="Morin E."/>
            <person name="Murat C."/>
            <person name="Nolan M."/>
            <person name="Ohm R."/>
            <person name="Pangilinan J."/>
            <person name="Pereira M."/>
            <person name="Perotto S."/>
            <person name="Peter M."/>
            <person name="Riley R."/>
            <person name="Sitrit Y."/>
            <person name="Stielow B."/>
            <person name="Szollosi G."/>
            <person name="Zifcakova L."/>
            <person name="Stursova M."/>
            <person name="Spatafora J.W."/>
            <person name="Tedersoo L."/>
            <person name="Vaario L.-M."/>
            <person name="Yamada A."/>
            <person name="Yan M."/>
            <person name="Wang P."/>
            <person name="Xu J."/>
            <person name="Bruns T."/>
            <person name="Baldrian P."/>
            <person name="Vilgalys R."/>
            <person name="Henrissat B."/>
            <person name="Grigoriev I.V."/>
            <person name="Hibbett D."/>
            <person name="Nagy L.G."/>
            <person name="Martin F.M."/>
        </authorList>
    </citation>
    <scope>NUCLEOTIDE SEQUENCE</scope>
    <source>
        <strain evidence="1">P2</strain>
    </source>
</reference>